<dbReference type="Gene3D" id="1.20.120.530">
    <property type="entry name" value="GntR ligand-binding domain-like"/>
    <property type="match status" value="1"/>
</dbReference>
<reference evidence="5" key="1">
    <citation type="journal article" date="2014" name="Int. J. Syst. Evol. Microbiol.">
        <title>Complete genome sequence of Corynebacterium casei LMG S-19264T (=DSM 44701T), isolated from a smear-ripened cheese.</title>
        <authorList>
            <consortium name="US DOE Joint Genome Institute (JGI-PGF)"/>
            <person name="Walter F."/>
            <person name="Albersmeier A."/>
            <person name="Kalinowski J."/>
            <person name="Ruckert C."/>
        </authorList>
    </citation>
    <scope>NUCLEOTIDE SEQUENCE</scope>
    <source>
        <strain evidence="5">CGMCC 1.15880</strain>
    </source>
</reference>
<evidence type="ECO:0000313" key="5">
    <source>
        <dbReference type="EMBL" id="GGA24981.1"/>
    </source>
</evidence>
<dbReference type="EMBL" id="BMKA01000003">
    <property type="protein sequence ID" value="GGA24981.1"/>
    <property type="molecule type" value="Genomic_DNA"/>
</dbReference>
<evidence type="ECO:0000259" key="4">
    <source>
        <dbReference type="PROSITE" id="PS50949"/>
    </source>
</evidence>
<keyword evidence="2" id="KW-0238">DNA-binding</keyword>
<protein>
    <recommendedName>
        <fullName evidence="4">HTH gntR-type domain-containing protein</fullName>
    </recommendedName>
</protein>
<dbReference type="InterPro" id="IPR036388">
    <property type="entry name" value="WH-like_DNA-bd_sf"/>
</dbReference>
<feature type="domain" description="HTH gntR-type" evidence="4">
    <location>
        <begin position="11"/>
        <end position="78"/>
    </location>
</feature>
<dbReference type="Proteomes" id="UP000628017">
    <property type="component" value="Unassembled WGS sequence"/>
</dbReference>
<dbReference type="SUPFAM" id="SSF46785">
    <property type="entry name" value="Winged helix' DNA-binding domain"/>
    <property type="match status" value="1"/>
</dbReference>
<keyword evidence="3" id="KW-0804">Transcription</keyword>
<name>A0A916R0L2_9RHOB</name>
<dbReference type="GO" id="GO:0003700">
    <property type="term" value="F:DNA-binding transcription factor activity"/>
    <property type="evidence" value="ECO:0007669"/>
    <property type="project" value="InterPro"/>
</dbReference>
<proteinExistence type="predicted"/>
<organism evidence="5 6">
    <name type="scientific">Neptunicoccus cionae</name>
    <dbReference type="NCBI Taxonomy" id="2035344"/>
    <lineage>
        <taxon>Bacteria</taxon>
        <taxon>Pseudomonadati</taxon>
        <taxon>Pseudomonadota</taxon>
        <taxon>Alphaproteobacteria</taxon>
        <taxon>Rhodobacterales</taxon>
        <taxon>Paracoccaceae</taxon>
        <taxon>Neptunicoccus</taxon>
    </lineage>
</organism>
<dbReference type="InterPro" id="IPR008920">
    <property type="entry name" value="TF_FadR/GntR_C"/>
</dbReference>
<dbReference type="GO" id="GO:0003677">
    <property type="term" value="F:DNA binding"/>
    <property type="evidence" value="ECO:0007669"/>
    <property type="project" value="UniProtKB-KW"/>
</dbReference>
<dbReference type="PANTHER" id="PTHR43537:SF20">
    <property type="entry name" value="HTH-TYPE TRANSCRIPTIONAL REPRESSOR GLAR"/>
    <property type="match status" value="1"/>
</dbReference>
<dbReference type="SMART" id="SM00895">
    <property type="entry name" value="FCD"/>
    <property type="match status" value="1"/>
</dbReference>
<dbReference type="RefSeq" id="WP_188676380.1">
    <property type="nucleotide sequence ID" value="NZ_BMKA01000003.1"/>
</dbReference>
<dbReference type="InterPro" id="IPR011711">
    <property type="entry name" value="GntR_C"/>
</dbReference>
<comment type="caution">
    <text evidence="5">The sequence shown here is derived from an EMBL/GenBank/DDBJ whole genome shotgun (WGS) entry which is preliminary data.</text>
</comment>
<evidence type="ECO:0000256" key="3">
    <source>
        <dbReference type="ARBA" id="ARBA00023163"/>
    </source>
</evidence>
<gene>
    <name evidence="5" type="ORF">GCM10011498_27520</name>
</gene>
<dbReference type="PROSITE" id="PS50949">
    <property type="entry name" value="HTH_GNTR"/>
    <property type="match status" value="1"/>
</dbReference>
<accession>A0A916R0L2</accession>
<dbReference type="SUPFAM" id="SSF48008">
    <property type="entry name" value="GntR ligand-binding domain-like"/>
    <property type="match status" value="1"/>
</dbReference>
<keyword evidence="6" id="KW-1185">Reference proteome</keyword>
<dbReference type="AlphaFoldDB" id="A0A916R0L2"/>
<dbReference type="Pfam" id="PF00392">
    <property type="entry name" value="GntR"/>
    <property type="match status" value="1"/>
</dbReference>
<dbReference type="InterPro" id="IPR000524">
    <property type="entry name" value="Tscrpt_reg_HTH_GntR"/>
</dbReference>
<evidence type="ECO:0000256" key="1">
    <source>
        <dbReference type="ARBA" id="ARBA00023015"/>
    </source>
</evidence>
<dbReference type="PANTHER" id="PTHR43537">
    <property type="entry name" value="TRANSCRIPTIONAL REGULATOR, GNTR FAMILY"/>
    <property type="match status" value="1"/>
</dbReference>
<evidence type="ECO:0000313" key="6">
    <source>
        <dbReference type="Proteomes" id="UP000628017"/>
    </source>
</evidence>
<sequence length="226" mass="25178">MIFKRTPGEDDSIVAMLASALRRDIAFGALMPDQKLKIEQLRQRYGGSNHSMRETLRLLSAEGLVEATTQRGFRVTSATEEDLRDIIMVRGQIESAALELAIVHGDVPWEGRVMAAHHGLRKAETAVAATPDDLTALEWDEACKAFTATLIESCGSPRLIDLQEKFFNQSRRFRLALLREGRLDFARRKARQQALLDAVLERDVQAALAVLAKDIAAELRAEPLND</sequence>
<evidence type="ECO:0000256" key="2">
    <source>
        <dbReference type="ARBA" id="ARBA00023125"/>
    </source>
</evidence>
<dbReference type="SMART" id="SM00345">
    <property type="entry name" value="HTH_GNTR"/>
    <property type="match status" value="1"/>
</dbReference>
<dbReference type="InterPro" id="IPR036390">
    <property type="entry name" value="WH_DNA-bd_sf"/>
</dbReference>
<reference evidence="5" key="2">
    <citation type="submission" date="2020-09" db="EMBL/GenBank/DDBJ databases">
        <authorList>
            <person name="Sun Q."/>
            <person name="Zhou Y."/>
        </authorList>
    </citation>
    <scope>NUCLEOTIDE SEQUENCE</scope>
    <source>
        <strain evidence="5">CGMCC 1.15880</strain>
    </source>
</reference>
<dbReference type="Pfam" id="PF07729">
    <property type="entry name" value="FCD"/>
    <property type="match status" value="1"/>
</dbReference>
<dbReference type="Gene3D" id="1.10.10.10">
    <property type="entry name" value="Winged helix-like DNA-binding domain superfamily/Winged helix DNA-binding domain"/>
    <property type="match status" value="1"/>
</dbReference>
<keyword evidence="1" id="KW-0805">Transcription regulation</keyword>